<dbReference type="SUPFAM" id="SSF103247">
    <property type="entry name" value="TT1751-like"/>
    <property type="match status" value="1"/>
</dbReference>
<name>A0A429VBK8_9SPHN</name>
<dbReference type="PANTHER" id="PTHR38342:SF2">
    <property type="entry name" value="INNER MEMBRANE OR EXPORTED"/>
    <property type="match status" value="1"/>
</dbReference>
<dbReference type="AlphaFoldDB" id="A0A429VBK8"/>
<feature type="chain" id="PRO_5019322666" evidence="1">
    <location>
        <begin position="30"/>
        <end position="164"/>
    </location>
</feature>
<dbReference type="Gene3D" id="3.30.310.70">
    <property type="entry name" value="TT1751-like domain"/>
    <property type="match status" value="1"/>
</dbReference>
<evidence type="ECO:0000313" key="4">
    <source>
        <dbReference type="Proteomes" id="UP000274661"/>
    </source>
</evidence>
<sequence length="164" mass="17248">MKSASPAAALRRAFAISVLVAVAGAPALAKGSPETVAPTYADGVLRVRSSHSVNETVARIRAAVEAKGIRHFAEIDQRQLGAGAGLPIRASVLVLFGNPPLGVQFLQANPYAGLDWPVRMLVREAEDGGTEIAWTDFAFIGRRYAIGGKRAQLKMANEVAATIA</sequence>
<keyword evidence="1" id="KW-0732">Signal</keyword>
<comment type="caution">
    <text evidence="3">The sequence shown here is derived from an EMBL/GenBank/DDBJ whole genome shotgun (WGS) entry which is preliminary data.</text>
</comment>
<proteinExistence type="predicted"/>
<evidence type="ECO:0000313" key="3">
    <source>
        <dbReference type="EMBL" id="RST31266.1"/>
    </source>
</evidence>
<dbReference type="RefSeq" id="WP_126719093.1">
    <property type="nucleotide sequence ID" value="NZ_RWJF01000001.1"/>
</dbReference>
<organism evidence="3 4">
    <name type="scientific">Sphingomonas ginkgonis</name>
    <dbReference type="NCBI Taxonomy" id="2315330"/>
    <lineage>
        <taxon>Bacteria</taxon>
        <taxon>Pseudomonadati</taxon>
        <taxon>Pseudomonadota</taxon>
        <taxon>Alphaproteobacteria</taxon>
        <taxon>Sphingomonadales</taxon>
        <taxon>Sphingomonadaceae</taxon>
        <taxon>Sphingomonas</taxon>
    </lineage>
</organism>
<dbReference type="EMBL" id="RWJF01000001">
    <property type="protein sequence ID" value="RST31266.1"/>
    <property type="molecule type" value="Genomic_DNA"/>
</dbReference>
<evidence type="ECO:0000259" key="2">
    <source>
        <dbReference type="Pfam" id="PF03625"/>
    </source>
</evidence>
<reference evidence="3 4" key="1">
    <citation type="submission" date="2018-12" db="EMBL/GenBank/DDBJ databases">
        <title>Sphingomonas sp. HMF7854 Genome sequencing and assembly.</title>
        <authorList>
            <person name="Cha I."/>
            <person name="Kang H."/>
            <person name="Kim H."/>
            <person name="Kang J."/>
            <person name="Joh K."/>
        </authorList>
    </citation>
    <scope>NUCLEOTIDE SEQUENCE [LARGE SCALE GENOMIC DNA]</scope>
    <source>
        <strain evidence="3 4">HMF7854</strain>
    </source>
</reference>
<feature type="domain" description="DUF302" evidence="2">
    <location>
        <begin position="78"/>
        <end position="136"/>
    </location>
</feature>
<dbReference type="InterPro" id="IPR035923">
    <property type="entry name" value="TT1751-like_sf"/>
</dbReference>
<accession>A0A429VBK8</accession>
<dbReference type="CDD" id="cd14797">
    <property type="entry name" value="DUF302"/>
    <property type="match status" value="1"/>
</dbReference>
<dbReference type="OrthoDB" id="9799367at2"/>
<protein>
    <submittedName>
        <fullName evidence="3">DUF302 domain-containing protein</fullName>
    </submittedName>
</protein>
<dbReference type="InterPro" id="IPR005180">
    <property type="entry name" value="DUF302"/>
</dbReference>
<evidence type="ECO:0000256" key="1">
    <source>
        <dbReference type="SAM" id="SignalP"/>
    </source>
</evidence>
<feature type="signal peptide" evidence="1">
    <location>
        <begin position="1"/>
        <end position="29"/>
    </location>
</feature>
<keyword evidence="4" id="KW-1185">Reference proteome</keyword>
<dbReference type="Pfam" id="PF03625">
    <property type="entry name" value="DUF302"/>
    <property type="match status" value="1"/>
</dbReference>
<dbReference type="Proteomes" id="UP000274661">
    <property type="component" value="Unassembled WGS sequence"/>
</dbReference>
<dbReference type="PANTHER" id="PTHR38342">
    <property type="entry name" value="SLR5037 PROTEIN"/>
    <property type="match status" value="1"/>
</dbReference>
<gene>
    <name evidence="3" type="ORF">HMF7854_10760</name>
</gene>